<evidence type="ECO:0000313" key="2">
    <source>
        <dbReference type="Proteomes" id="UP001329505"/>
    </source>
</evidence>
<gene>
    <name evidence="1" type="ORF">V0R55_22105</name>
</gene>
<reference evidence="1 2" key="1">
    <citation type="submission" date="2024-01" db="EMBL/GenBank/DDBJ databases">
        <title>Unpublished Manusciprt.</title>
        <authorList>
            <person name="Duman M."/>
            <person name="Valdes E.G."/>
            <person name="Ajmi N."/>
            <person name="Altun S."/>
            <person name="Saticioglu I.B."/>
        </authorList>
    </citation>
    <scope>NUCLEOTIDE SEQUENCE [LARGE SCALE GENOMIC DNA]</scope>
    <source>
        <strain evidence="1 2">139P</strain>
    </source>
</reference>
<dbReference type="Pfam" id="PF02413">
    <property type="entry name" value="Caudo_TAP"/>
    <property type="match status" value="1"/>
</dbReference>
<organism evidence="1 2">
    <name type="scientific">Pseudomonas soli</name>
    <dbReference type="NCBI Taxonomy" id="1306993"/>
    <lineage>
        <taxon>Bacteria</taxon>
        <taxon>Pseudomonadati</taxon>
        <taxon>Pseudomonadota</taxon>
        <taxon>Gammaproteobacteria</taxon>
        <taxon>Pseudomonadales</taxon>
        <taxon>Pseudomonadaceae</taxon>
        <taxon>Pseudomonas</taxon>
    </lineage>
</organism>
<keyword evidence="2" id="KW-1185">Reference proteome</keyword>
<dbReference type="RefSeq" id="WP_330126432.1">
    <property type="nucleotide sequence ID" value="NZ_JAZDQQ010000022.1"/>
</dbReference>
<sequence>MPYAVTGSVSSDPIEGGTEISFEQYEAAIQGMCDGLVVLVEDGQFSLAAPTEPDVELPTDDEMRAIAEALRDRLLAVATVRIAPLQDAIDFGKATDAENASLIAWKDFRIAVNRVDQQAGYPRDIDWPAEPV</sequence>
<comment type="caution">
    <text evidence="1">The sequence shown here is derived from an EMBL/GenBank/DDBJ whole genome shotgun (WGS) entry which is preliminary data.</text>
</comment>
<protein>
    <submittedName>
        <fullName evidence="1">Tail fiber assembly protein</fullName>
    </submittedName>
</protein>
<accession>A0ABU7GV14</accession>
<dbReference type="Proteomes" id="UP001329505">
    <property type="component" value="Unassembled WGS sequence"/>
</dbReference>
<proteinExistence type="predicted"/>
<dbReference type="InterPro" id="IPR003458">
    <property type="entry name" value="Phage_T4_Gp38_tail_assem"/>
</dbReference>
<evidence type="ECO:0000313" key="1">
    <source>
        <dbReference type="EMBL" id="MEE1882858.1"/>
    </source>
</evidence>
<dbReference type="EMBL" id="JAZDQQ010000022">
    <property type="protein sequence ID" value="MEE1882858.1"/>
    <property type="molecule type" value="Genomic_DNA"/>
</dbReference>
<name>A0ABU7GV14_9PSED</name>